<keyword evidence="3" id="KW-1185">Reference proteome</keyword>
<name>A0AAD5K2P9_9FUNG</name>
<evidence type="ECO:0000256" key="1">
    <source>
        <dbReference type="SAM" id="MobiDB-lite"/>
    </source>
</evidence>
<feature type="compositionally biased region" description="Basic and acidic residues" evidence="1">
    <location>
        <begin position="357"/>
        <end position="368"/>
    </location>
</feature>
<organism evidence="2 3">
    <name type="scientific">Phascolomyces articulosus</name>
    <dbReference type="NCBI Taxonomy" id="60185"/>
    <lineage>
        <taxon>Eukaryota</taxon>
        <taxon>Fungi</taxon>
        <taxon>Fungi incertae sedis</taxon>
        <taxon>Mucoromycota</taxon>
        <taxon>Mucoromycotina</taxon>
        <taxon>Mucoromycetes</taxon>
        <taxon>Mucorales</taxon>
        <taxon>Lichtheimiaceae</taxon>
        <taxon>Phascolomyces</taxon>
    </lineage>
</organism>
<sequence length="457" mass="51737">MTIPPPDEQVLEVIKALLANHQTVHQQQSFWDTIIKSASPPMEKVQIAVVAISADSSCRGYQSGAYCITWANKKPTYPTYHYGYHHGPFTGAYIFTLLGIRDAIKMSPEDTPLTIIIKDPVIYQLFNKCNDLSVISYRFQEILKPYIENIRHLIKERKASITFRKCKSDIISMLFSVASPIASLARIHRVSQRRIRSSETTTTTTKRQQRQKHHDILSRMHSTLFRPKMNIDVVQNEIRSAILSNNNHNNTFNKKYESLCHSDPVAVAEKVSFPMKNECKVPFSSNATDGGFSLPNPTSPPFSFQLFPPVSENNSTVPSFGDSSSSPSLSSSSSSLTPHHHQQHQDDNNSSHIDANFNKKDYDNNKGTEEYYTTPYSFCNTPLLGPSTALGVSDVNNSNSKEESEDVDNNNSDYNDADSEDYYFYSIIGNNNSINKDEKINQQEQHHHPYDDTQHTR</sequence>
<feature type="compositionally biased region" description="Polar residues" evidence="1">
    <location>
        <begin position="313"/>
        <end position="322"/>
    </location>
</feature>
<feature type="region of interest" description="Disordered" evidence="1">
    <location>
        <begin position="390"/>
        <end position="418"/>
    </location>
</feature>
<comment type="caution">
    <text evidence="2">The sequence shown here is derived from an EMBL/GenBank/DDBJ whole genome shotgun (WGS) entry which is preliminary data.</text>
</comment>
<dbReference type="Proteomes" id="UP001209540">
    <property type="component" value="Unassembled WGS sequence"/>
</dbReference>
<reference evidence="2" key="1">
    <citation type="journal article" date="2022" name="IScience">
        <title>Evolution of zygomycete secretomes and the origins of terrestrial fungal ecologies.</title>
        <authorList>
            <person name="Chang Y."/>
            <person name="Wang Y."/>
            <person name="Mondo S."/>
            <person name="Ahrendt S."/>
            <person name="Andreopoulos W."/>
            <person name="Barry K."/>
            <person name="Beard J."/>
            <person name="Benny G.L."/>
            <person name="Blankenship S."/>
            <person name="Bonito G."/>
            <person name="Cuomo C."/>
            <person name="Desiro A."/>
            <person name="Gervers K.A."/>
            <person name="Hundley H."/>
            <person name="Kuo A."/>
            <person name="LaButti K."/>
            <person name="Lang B.F."/>
            <person name="Lipzen A."/>
            <person name="O'Donnell K."/>
            <person name="Pangilinan J."/>
            <person name="Reynolds N."/>
            <person name="Sandor L."/>
            <person name="Smith M.E."/>
            <person name="Tsang A."/>
            <person name="Grigoriev I.V."/>
            <person name="Stajich J.E."/>
            <person name="Spatafora J.W."/>
        </authorList>
    </citation>
    <scope>NUCLEOTIDE SEQUENCE</scope>
    <source>
        <strain evidence="2">RSA 2281</strain>
    </source>
</reference>
<proteinExistence type="predicted"/>
<protein>
    <submittedName>
        <fullName evidence="2">Uncharacterized protein</fullName>
    </submittedName>
</protein>
<feature type="region of interest" description="Disordered" evidence="1">
    <location>
        <begin position="313"/>
        <end position="368"/>
    </location>
</feature>
<reference evidence="2" key="2">
    <citation type="submission" date="2023-02" db="EMBL/GenBank/DDBJ databases">
        <authorList>
            <consortium name="DOE Joint Genome Institute"/>
            <person name="Mondo S.J."/>
            <person name="Chang Y."/>
            <person name="Wang Y."/>
            <person name="Ahrendt S."/>
            <person name="Andreopoulos W."/>
            <person name="Barry K."/>
            <person name="Beard J."/>
            <person name="Benny G.L."/>
            <person name="Blankenship S."/>
            <person name="Bonito G."/>
            <person name="Cuomo C."/>
            <person name="Desiro A."/>
            <person name="Gervers K.A."/>
            <person name="Hundley H."/>
            <person name="Kuo A."/>
            <person name="LaButti K."/>
            <person name="Lang B.F."/>
            <person name="Lipzen A."/>
            <person name="O'Donnell K."/>
            <person name="Pangilinan J."/>
            <person name="Reynolds N."/>
            <person name="Sandor L."/>
            <person name="Smith M.W."/>
            <person name="Tsang A."/>
            <person name="Grigoriev I.V."/>
            <person name="Stajich J.E."/>
            <person name="Spatafora J.W."/>
        </authorList>
    </citation>
    <scope>NUCLEOTIDE SEQUENCE</scope>
    <source>
        <strain evidence="2">RSA 2281</strain>
    </source>
</reference>
<dbReference type="EMBL" id="JAIXMP010000038">
    <property type="protein sequence ID" value="KAI9248485.1"/>
    <property type="molecule type" value="Genomic_DNA"/>
</dbReference>
<dbReference type="AlphaFoldDB" id="A0AAD5K2P9"/>
<accession>A0AAD5K2P9</accession>
<evidence type="ECO:0000313" key="3">
    <source>
        <dbReference type="Proteomes" id="UP001209540"/>
    </source>
</evidence>
<gene>
    <name evidence="2" type="ORF">BDA99DRAFT_608951</name>
</gene>
<evidence type="ECO:0000313" key="2">
    <source>
        <dbReference type="EMBL" id="KAI9248485.1"/>
    </source>
</evidence>
<feature type="compositionally biased region" description="Low complexity" evidence="1">
    <location>
        <begin position="323"/>
        <end position="336"/>
    </location>
</feature>